<keyword evidence="2" id="KW-1185">Reference proteome</keyword>
<comment type="caution">
    <text evidence="1">The sequence shown here is derived from an EMBL/GenBank/DDBJ whole genome shotgun (WGS) entry which is preliminary data.</text>
</comment>
<gene>
    <name evidence="1" type="ORF">NDU88_002012</name>
</gene>
<organism evidence="1 2">
    <name type="scientific">Pleurodeles waltl</name>
    <name type="common">Iberian ribbed newt</name>
    <dbReference type="NCBI Taxonomy" id="8319"/>
    <lineage>
        <taxon>Eukaryota</taxon>
        <taxon>Metazoa</taxon>
        <taxon>Chordata</taxon>
        <taxon>Craniata</taxon>
        <taxon>Vertebrata</taxon>
        <taxon>Euteleostomi</taxon>
        <taxon>Amphibia</taxon>
        <taxon>Batrachia</taxon>
        <taxon>Caudata</taxon>
        <taxon>Salamandroidea</taxon>
        <taxon>Salamandridae</taxon>
        <taxon>Pleurodelinae</taxon>
        <taxon>Pleurodeles</taxon>
    </lineage>
</organism>
<name>A0AAV7LJ38_PLEWA</name>
<evidence type="ECO:0000313" key="2">
    <source>
        <dbReference type="Proteomes" id="UP001066276"/>
    </source>
</evidence>
<proteinExistence type="predicted"/>
<reference evidence="1" key="1">
    <citation type="journal article" date="2022" name="bioRxiv">
        <title>Sequencing and chromosome-scale assembly of the giantPleurodeles waltlgenome.</title>
        <authorList>
            <person name="Brown T."/>
            <person name="Elewa A."/>
            <person name="Iarovenko S."/>
            <person name="Subramanian E."/>
            <person name="Araus A.J."/>
            <person name="Petzold A."/>
            <person name="Susuki M."/>
            <person name="Suzuki K.-i.T."/>
            <person name="Hayashi T."/>
            <person name="Toyoda A."/>
            <person name="Oliveira C."/>
            <person name="Osipova E."/>
            <person name="Leigh N.D."/>
            <person name="Simon A."/>
            <person name="Yun M.H."/>
        </authorList>
    </citation>
    <scope>NUCLEOTIDE SEQUENCE</scope>
    <source>
        <strain evidence="1">20211129_DDA</strain>
        <tissue evidence="1">Liver</tissue>
    </source>
</reference>
<accession>A0AAV7LJ38</accession>
<protein>
    <submittedName>
        <fullName evidence="1">Uncharacterized protein</fullName>
    </submittedName>
</protein>
<dbReference type="EMBL" id="JANPWB010000015">
    <property type="protein sequence ID" value="KAJ1088858.1"/>
    <property type="molecule type" value="Genomic_DNA"/>
</dbReference>
<dbReference type="AlphaFoldDB" id="A0AAV7LJ38"/>
<dbReference type="Proteomes" id="UP001066276">
    <property type="component" value="Chromosome 11"/>
</dbReference>
<evidence type="ECO:0000313" key="1">
    <source>
        <dbReference type="EMBL" id="KAJ1088858.1"/>
    </source>
</evidence>
<sequence length="199" mass="22028">MRFSRCPVWPEAATLRSRGHSLVRDTGVLFSLAGPVTRISVSAPRYLKQTHLSYEKADLHAHITCHPLQSNRESHSTPILPGLGSRSRAAHCHGSRCTSRYVTAHLITVAAAHVRQCPSSHQCWLGPTHALRPYLGLNRHLGFRISQALIVVYSALERRRHVYLIRQTTPGPQDGCVQHCIVAAERLATVGCSPLPQMV</sequence>